<evidence type="ECO:0000256" key="4">
    <source>
        <dbReference type="PIRSR" id="PIRSR000105-1"/>
    </source>
</evidence>
<dbReference type="GO" id="GO:0016616">
    <property type="term" value="F:oxidoreductase activity, acting on the CH-OH group of donors, NAD or NADP as acceptor"/>
    <property type="evidence" value="ECO:0007669"/>
    <property type="project" value="InterPro"/>
</dbReference>
<dbReference type="Pfam" id="PF02737">
    <property type="entry name" value="3HCDH_N"/>
    <property type="match status" value="1"/>
</dbReference>
<protein>
    <submittedName>
        <fullName evidence="8">3-hydroxyacyl-CoA dehydrogenase</fullName>
    </submittedName>
</protein>
<dbReference type="GO" id="GO:0006631">
    <property type="term" value="P:fatty acid metabolic process"/>
    <property type="evidence" value="ECO:0007669"/>
    <property type="project" value="InterPro"/>
</dbReference>
<evidence type="ECO:0000313" key="8">
    <source>
        <dbReference type="EMBL" id="GGL94640.1"/>
    </source>
</evidence>
<proteinExistence type="inferred from homology"/>
<dbReference type="GO" id="GO:0070403">
    <property type="term" value="F:NAD+ binding"/>
    <property type="evidence" value="ECO:0007669"/>
    <property type="project" value="InterPro"/>
</dbReference>
<dbReference type="InterPro" id="IPR036291">
    <property type="entry name" value="NAD(P)-bd_dom_sf"/>
</dbReference>
<comment type="pathway">
    <text evidence="1">Lipid metabolism; butanoate metabolism.</text>
</comment>
<feature type="binding site" evidence="5">
    <location>
        <position position="95"/>
    </location>
    <ligand>
        <name>NAD(+)</name>
        <dbReference type="ChEBI" id="CHEBI:57540"/>
    </ligand>
</feature>
<keyword evidence="5" id="KW-0520">NAD</keyword>
<dbReference type="InterPro" id="IPR008927">
    <property type="entry name" value="6-PGluconate_DH-like_C_sf"/>
</dbReference>
<gene>
    <name evidence="8" type="ORF">GCM10011594_13070</name>
</gene>
<dbReference type="Gene3D" id="3.40.50.720">
    <property type="entry name" value="NAD(P)-binding Rossmann-like Domain"/>
    <property type="match status" value="1"/>
</dbReference>
<sequence length="321" mass="33741">MTDAVRRVAVVGSGYMGGGIAQVLAGVGLDVVLGDVDVRTASAARQRLVDQAGAFERDGLFPPGAAERIGARLSAADSIESAVADADYVTEAVPEDRDVKTAALQAISAAARPDAVIGSNTSAIPIGELARSVRYPERFLGVHWMNPAPFVPGVELIPTPATRPEALDRAEALVRAAGKVPARIADSPGFVANRLQFALFREAARMVEEGLVEAHQVDVVVANAFGFRLPFFGPFAIADMAGLDVYAASYESLQKAYGERLGAPESLRRLVDDGHLGLKSGGGFLDIDPEQAAALTAYRDRAYAALSRLRAELGPPPGLPR</sequence>
<feature type="binding site" evidence="5">
    <location>
        <position position="122"/>
    </location>
    <ligand>
        <name>NAD(+)</name>
        <dbReference type="ChEBI" id="CHEBI:57540"/>
    </ligand>
</feature>
<dbReference type="Gene3D" id="1.10.1040.10">
    <property type="entry name" value="N-(1-d-carboxylethyl)-l-norvaline Dehydrogenase, domain 2"/>
    <property type="match status" value="1"/>
</dbReference>
<evidence type="ECO:0000256" key="5">
    <source>
        <dbReference type="PIRSR" id="PIRSR000105-2"/>
    </source>
</evidence>
<comment type="similarity">
    <text evidence="2">Belongs to the 3-hydroxyacyl-CoA dehydrogenase family.</text>
</comment>
<feature type="domain" description="3-hydroxyacyl-CoA dehydrogenase NAD binding" evidence="7">
    <location>
        <begin position="8"/>
        <end position="186"/>
    </location>
</feature>
<dbReference type="InterPro" id="IPR006180">
    <property type="entry name" value="3-OHacyl-CoA_DH_CS"/>
</dbReference>
<feature type="binding site" evidence="5">
    <location>
        <begin position="12"/>
        <end position="17"/>
    </location>
    <ligand>
        <name>NAD(+)</name>
        <dbReference type="ChEBI" id="CHEBI:57540"/>
    </ligand>
</feature>
<feature type="binding site" evidence="5">
    <location>
        <position position="146"/>
    </location>
    <ligand>
        <name>NAD(+)</name>
        <dbReference type="ChEBI" id="CHEBI:57540"/>
    </ligand>
</feature>
<reference evidence="8" key="2">
    <citation type="submission" date="2020-09" db="EMBL/GenBank/DDBJ databases">
        <authorList>
            <person name="Sun Q."/>
            <person name="Zhou Y."/>
        </authorList>
    </citation>
    <scope>NUCLEOTIDE SEQUENCE</scope>
    <source>
        <strain evidence="8">CGMCC 4.7308</strain>
    </source>
</reference>
<feature type="binding site" evidence="5">
    <location>
        <position position="100"/>
    </location>
    <ligand>
        <name>NAD(+)</name>
        <dbReference type="ChEBI" id="CHEBI:57540"/>
    </ligand>
</feature>
<dbReference type="PANTHER" id="PTHR48075:SF5">
    <property type="entry name" value="3-HYDROXYBUTYRYL-COA DEHYDROGENASE"/>
    <property type="match status" value="1"/>
</dbReference>
<dbReference type="InterPro" id="IPR006108">
    <property type="entry name" value="3HC_DH_C"/>
</dbReference>
<dbReference type="PIRSF" id="PIRSF000105">
    <property type="entry name" value="HCDH"/>
    <property type="match status" value="1"/>
</dbReference>
<evidence type="ECO:0000259" key="7">
    <source>
        <dbReference type="Pfam" id="PF02737"/>
    </source>
</evidence>
<feature type="domain" description="3-hydroxyacyl-CoA dehydrogenase C-terminal" evidence="6">
    <location>
        <begin position="189"/>
        <end position="286"/>
    </location>
</feature>
<comment type="caution">
    <text evidence="8">The sequence shown here is derived from an EMBL/GenBank/DDBJ whole genome shotgun (WGS) entry which is preliminary data.</text>
</comment>
<feature type="binding site" evidence="5">
    <location>
        <position position="35"/>
    </location>
    <ligand>
        <name>NAD(+)</name>
        <dbReference type="ChEBI" id="CHEBI:57540"/>
    </ligand>
</feature>
<evidence type="ECO:0000256" key="1">
    <source>
        <dbReference type="ARBA" id="ARBA00005086"/>
    </source>
</evidence>
<dbReference type="SUPFAM" id="SSF48179">
    <property type="entry name" value="6-phosphogluconate dehydrogenase C-terminal domain-like"/>
    <property type="match status" value="1"/>
</dbReference>
<organism evidence="8 9">
    <name type="scientific">Nakamurella endophytica</name>
    <dbReference type="NCBI Taxonomy" id="1748367"/>
    <lineage>
        <taxon>Bacteria</taxon>
        <taxon>Bacillati</taxon>
        <taxon>Actinomycetota</taxon>
        <taxon>Actinomycetes</taxon>
        <taxon>Nakamurellales</taxon>
        <taxon>Nakamurellaceae</taxon>
        <taxon>Nakamurella</taxon>
    </lineage>
</organism>
<keyword evidence="3" id="KW-0560">Oxidoreductase</keyword>
<dbReference type="RefSeq" id="WP_229674001.1">
    <property type="nucleotide sequence ID" value="NZ_BMNA01000002.1"/>
</dbReference>
<evidence type="ECO:0000256" key="2">
    <source>
        <dbReference type="ARBA" id="ARBA00009463"/>
    </source>
</evidence>
<name>A0A917WE91_9ACTN</name>
<feature type="binding site" evidence="5">
    <location>
        <position position="279"/>
    </location>
    <ligand>
        <name>NAD(+)</name>
        <dbReference type="ChEBI" id="CHEBI:57540"/>
    </ligand>
</feature>
<dbReference type="PANTHER" id="PTHR48075">
    <property type="entry name" value="3-HYDROXYACYL-COA DEHYDROGENASE FAMILY PROTEIN"/>
    <property type="match status" value="1"/>
</dbReference>
<evidence type="ECO:0000259" key="6">
    <source>
        <dbReference type="Pfam" id="PF00725"/>
    </source>
</evidence>
<evidence type="ECO:0000256" key="3">
    <source>
        <dbReference type="ARBA" id="ARBA00023002"/>
    </source>
</evidence>
<dbReference type="InterPro" id="IPR006176">
    <property type="entry name" value="3-OHacyl-CoA_DH_NAD-bd"/>
</dbReference>
<feature type="site" description="Important for catalytic activity" evidence="4">
    <location>
        <position position="143"/>
    </location>
</feature>
<dbReference type="InterPro" id="IPR022694">
    <property type="entry name" value="3-OHacyl-CoA_DH"/>
</dbReference>
<dbReference type="PROSITE" id="PS00067">
    <property type="entry name" value="3HCDH"/>
    <property type="match status" value="1"/>
</dbReference>
<dbReference type="EMBL" id="BMNA01000002">
    <property type="protein sequence ID" value="GGL94640.1"/>
    <property type="molecule type" value="Genomic_DNA"/>
</dbReference>
<keyword evidence="9" id="KW-1185">Reference proteome</keyword>
<dbReference type="AlphaFoldDB" id="A0A917WE91"/>
<evidence type="ECO:0000313" key="9">
    <source>
        <dbReference type="Proteomes" id="UP000655208"/>
    </source>
</evidence>
<dbReference type="SUPFAM" id="SSF51735">
    <property type="entry name" value="NAD(P)-binding Rossmann-fold domains"/>
    <property type="match status" value="1"/>
</dbReference>
<dbReference type="InterPro" id="IPR013328">
    <property type="entry name" value="6PGD_dom2"/>
</dbReference>
<dbReference type="Pfam" id="PF00725">
    <property type="entry name" value="3HCDH"/>
    <property type="match status" value="1"/>
</dbReference>
<dbReference type="Proteomes" id="UP000655208">
    <property type="component" value="Unassembled WGS sequence"/>
</dbReference>
<accession>A0A917WE91</accession>
<reference evidence="8" key="1">
    <citation type="journal article" date="2014" name="Int. J. Syst. Evol. Microbiol.">
        <title>Complete genome sequence of Corynebacterium casei LMG S-19264T (=DSM 44701T), isolated from a smear-ripened cheese.</title>
        <authorList>
            <consortium name="US DOE Joint Genome Institute (JGI-PGF)"/>
            <person name="Walter F."/>
            <person name="Albersmeier A."/>
            <person name="Kalinowski J."/>
            <person name="Ruckert C."/>
        </authorList>
    </citation>
    <scope>NUCLEOTIDE SEQUENCE</scope>
    <source>
        <strain evidence="8">CGMCC 4.7308</strain>
    </source>
</reference>